<evidence type="ECO:0000259" key="2">
    <source>
        <dbReference type="Pfam" id="PF18717"/>
    </source>
</evidence>
<dbReference type="InParanoid" id="K5VRL0"/>
<accession>K5VRL0</accession>
<name>K5VRL0_AGABU</name>
<dbReference type="PANTHER" id="PTHR34305">
    <property type="entry name" value="EXPRESSED PROTEIN"/>
    <property type="match status" value="1"/>
</dbReference>
<dbReference type="RefSeq" id="XP_007332366.1">
    <property type="nucleotide sequence ID" value="XM_007332304.1"/>
</dbReference>
<dbReference type="GeneID" id="18827299"/>
<gene>
    <name evidence="3" type="ORF">AGABI1DRAFT_130800</name>
</gene>
<dbReference type="PANTHER" id="PTHR34305:SF1">
    <property type="entry name" value="SWIM-TYPE DOMAIN-CONTAINING PROTEIN"/>
    <property type="match status" value="1"/>
</dbReference>
<sequence>MRDPKLRRLLTPPPGGHITLQRAPNIQDTAAITATQSETAAKPSPQKKRRFLVSIRSRPLSKPRVPSNQAKSSEIVEGLAGTSPDSDRDVIHEEDCNAGFGMDLVTVGDVTESIQFSVDDLQLVLDQSNTIDTYELFAEAVMTEAIPFFQLASELYVVTGWDSRTGRRTQYWYHVQMDRSVTGAVFPVCYCPSAREKDTCVHERYLTEEGPSNSWTTEGPIEPVILFWRDVAEDGWMNLFSVCIEGPSSIAKNRVVVTYVGDDTGFGSWKCSRDGMNGCGHITKCQVYLGQLLTANNGANNYSITMTEQPRARPLVKGNQHCISHLPIMVSDWARLPSDQTLYDEASPVEMVPDLLTLTHAAQCSCGQPFQQELDVFDKPCTVYTLLRPISTRIQLQKCPVCQTIRYSSKAIGPDCRELGIFNYNNALLFSHDLLDEYTSAFTSSETPFKESIFRKVWFGFVDLLDFSNDMVCPQCGPSPETVIWDGITLAYSKKQILNTIYPPTSKHRDAIVRERRYPKNQAFIEDKSLRKLLSSTMGEPIALHNILSKNKNVTIDVKVIDAMIKKLHQVEEAIQLTGEKCGGLQNLLVSYYGPARLKSKGEPAVEARKFFAQISTNESCTQVINRPALKALQSFLETPSDKTLPRLASIPCLYHLAVHEWTEHKQLSSELLAAFEWIRKRVEDALRTSISDDSSLQIHPGLAVDNGWKRSGCKYSLPQIRHRPQYPNMPSDISKEPNERGGLCNKFYSTYGERKLTGGIMAAWCTHSVCYGFHFIPESEGRNDVFSALITRWPKAPKYVIYDFACQLAPYCRAREPEFFADTTFLIDDFHALGHTRCSTAFFLRTYAQTQPVLGRINSSAAECGNGGLSKIRKSLRYMGQDRAISYTSVFISIWNRLKILRM</sequence>
<keyword evidence="4" id="KW-1185">Reference proteome</keyword>
<dbReference type="OrthoDB" id="5598737at2759"/>
<dbReference type="Proteomes" id="UP000008493">
    <property type="component" value="Unassembled WGS sequence"/>
</dbReference>
<dbReference type="OMA" id="PIITRER"/>
<feature type="compositionally biased region" description="Polar residues" evidence="1">
    <location>
        <begin position="22"/>
        <end position="39"/>
    </location>
</feature>
<dbReference type="KEGG" id="abp:AGABI1DRAFT130800"/>
<dbReference type="eggNOG" id="ENOG502S87Y">
    <property type="taxonomic scope" value="Eukaryota"/>
</dbReference>
<dbReference type="AlphaFoldDB" id="K5VRL0"/>
<evidence type="ECO:0000256" key="1">
    <source>
        <dbReference type="SAM" id="MobiDB-lite"/>
    </source>
</evidence>
<dbReference type="HOGENOM" id="CLU_017505_0_0_1"/>
<evidence type="ECO:0000313" key="4">
    <source>
        <dbReference type="Proteomes" id="UP000008493"/>
    </source>
</evidence>
<evidence type="ECO:0000313" key="3">
    <source>
        <dbReference type="EMBL" id="EKM77074.1"/>
    </source>
</evidence>
<proteinExistence type="predicted"/>
<dbReference type="Pfam" id="PF18717">
    <property type="entry name" value="CxC4"/>
    <property type="match status" value="1"/>
</dbReference>
<feature type="domain" description="HMG" evidence="2">
    <location>
        <begin position="350"/>
        <end position="453"/>
    </location>
</feature>
<feature type="region of interest" description="Disordered" evidence="1">
    <location>
        <begin position="1"/>
        <end position="48"/>
    </location>
</feature>
<feature type="region of interest" description="Disordered" evidence="1">
    <location>
        <begin position="60"/>
        <end position="89"/>
    </location>
</feature>
<protein>
    <recommendedName>
        <fullName evidence="2">HMG domain-containing protein</fullName>
    </recommendedName>
</protein>
<reference evidence="4" key="1">
    <citation type="journal article" date="2012" name="Proc. Natl. Acad. Sci. U.S.A.">
        <title>Genome sequence of the button mushroom Agaricus bisporus reveals mechanisms governing adaptation to a humic-rich ecological niche.</title>
        <authorList>
            <person name="Morin E."/>
            <person name="Kohler A."/>
            <person name="Baker A.R."/>
            <person name="Foulongne-Oriol M."/>
            <person name="Lombard V."/>
            <person name="Nagy L.G."/>
            <person name="Ohm R.A."/>
            <person name="Patyshakuliyeva A."/>
            <person name="Brun A."/>
            <person name="Aerts A.L."/>
            <person name="Bailey A.M."/>
            <person name="Billette C."/>
            <person name="Coutinho P.M."/>
            <person name="Deakin G."/>
            <person name="Doddapaneni H."/>
            <person name="Floudas D."/>
            <person name="Grimwood J."/>
            <person name="Hilden K."/>
            <person name="Kuees U."/>
            <person name="LaButti K.M."/>
            <person name="Lapidus A."/>
            <person name="Lindquist E.A."/>
            <person name="Lucas S.M."/>
            <person name="Murat C."/>
            <person name="Riley R.W."/>
            <person name="Salamov A.A."/>
            <person name="Schmutz J."/>
            <person name="Subramanian V."/>
            <person name="Woesten H.A.B."/>
            <person name="Xu J."/>
            <person name="Eastwood D.C."/>
            <person name="Foster G.D."/>
            <person name="Sonnenberg A.S."/>
            <person name="Cullen D."/>
            <person name="de Vries R.P."/>
            <person name="Lundell T."/>
            <person name="Hibbett D.S."/>
            <person name="Henrissat B."/>
            <person name="Burton K.S."/>
            <person name="Kerrigan R.W."/>
            <person name="Challen M.P."/>
            <person name="Grigoriev I.V."/>
            <person name="Martin F."/>
        </authorList>
    </citation>
    <scope>NUCLEOTIDE SEQUENCE [LARGE SCALE GENOMIC DNA]</scope>
    <source>
        <strain evidence="4">JB137-S8 / ATCC MYA-4627 / FGSC 10392</strain>
    </source>
</reference>
<dbReference type="EMBL" id="JH971398">
    <property type="protein sequence ID" value="EKM77074.1"/>
    <property type="molecule type" value="Genomic_DNA"/>
</dbReference>
<dbReference type="InterPro" id="IPR040648">
    <property type="entry name" value="HMGXB3_CxC4"/>
</dbReference>
<organism evidence="3 4">
    <name type="scientific">Agaricus bisporus var. burnettii (strain JB137-S8 / ATCC MYA-4627 / FGSC 10392)</name>
    <name type="common">White button mushroom</name>
    <dbReference type="NCBI Taxonomy" id="597362"/>
    <lineage>
        <taxon>Eukaryota</taxon>
        <taxon>Fungi</taxon>
        <taxon>Dikarya</taxon>
        <taxon>Basidiomycota</taxon>
        <taxon>Agaricomycotina</taxon>
        <taxon>Agaricomycetes</taxon>
        <taxon>Agaricomycetidae</taxon>
        <taxon>Agaricales</taxon>
        <taxon>Agaricineae</taxon>
        <taxon>Agaricaceae</taxon>
        <taxon>Agaricus</taxon>
    </lineage>
</organism>